<dbReference type="PANTHER" id="PTHR33510">
    <property type="entry name" value="PROTEIN TIC 20-II, CHLOROPLASTIC"/>
    <property type="match status" value="1"/>
</dbReference>
<evidence type="ECO:0000256" key="4">
    <source>
        <dbReference type="ARBA" id="ARBA00022780"/>
    </source>
</evidence>
<keyword evidence="7" id="KW-0934">Plastid</keyword>
<dbReference type="EMBL" id="CAUYUE010000018">
    <property type="protein sequence ID" value="CAK0787784.1"/>
    <property type="molecule type" value="Genomic_DNA"/>
</dbReference>
<feature type="transmembrane region" description="Helical" evidence="7">
    <location>
        <begin position="138"/>
        <end position="157"/>
    </location>
</feature>
<dbReference type="InterPro" id="IPR005691">
    <property type="entry name" value="Tic20"/>
</dbReference>
<proteinExistence type="inferred from homology"/>
<comment type="similarity">
    <text evidence="2 7">Belongs to the Tic20 family.</text>
</comment>
<protein>
    <recommendedName>
        <fullName evidence="7">Protein TIC 20</fullName>
    </recommendedName>
</protein>
<comment type="subcellular location">
    <subcellularLocation>
        <location evidence="1">Plastid</location>
        <location evidence="1">Chloroplast inner membrane</location>
        <topology evidence="1">Multi-pass membrane protein</topology>
    </subcellularLocation>
    <subcellularLocation>
        <location evidence="7">Plastid</location>
        <location evidence="7">Chloroplast membrane</location>
        <topology evidence="7">Multi-pass membrane protein</topology>
    </subcellularLocation>
</comment>
<dbReference type="Pfam" id="PF16166">
    <property type="entry name" value="TIC20"/>
    <property type="match status" value="1"/>
</dbReference>
<comment type="caution">
    <text evidence="7">Lacks conserved residue(s) required for the propagation of feature annotation.</text>
</comment>
<evidence type="ECO:0000256" key="5">
    <source>
        <dbReference type="ARBA" id="ARBA00022989"/>
    </source>
</evidence>
<dbReference type="PANTHER" id="PTHR33510:SF5">
    <property type="entry name" value="PROTEIN TIC 20-II, CHLOROPLASTIC"/>
    <property type="match status" value="1"/>
</dbReference>
<gene>
    <name evidence="8" type="ORF">CVIRNUC_011006</name>
</gene>
<feature type="transmembrane region" description="Helical" evidence="7">
    <location>
        <begin position="169"/>
        <end position="187"/>
    </location>
</feature>
<evidence type="ECO:0000256" key="1">
    <source>
        <dbReference type="ARBA" id="ARBA00004478"/>
    </source>
</evidence>
<keyword evidence="4" id="KW-1001">Plastid inner membrane</keyword>
<evidence type="ECO:0000256" key="3">
    <source>
        <dbReference type="ARBA" id="ARBA00022692"/>
    </source>
</evidence>
<comment type="caution">
    <text evidence="8">The sequence shown here is derived from an EMBL/GenBank/DDBJ whole genome shotgun (WGS) entry which is preliminary data.</text>
</comment>
<sequence>MQALKCPCLGVLGHVRSVQSCHAQRSHGGSPLVMNRMQSDVGCSATQSRGTGLRQRRQMLAGDVSMSSTTSRRRANGRAHFRFLRVHAGKDVDFADRAVATLPYLVPLFDGLKYGRFLFAQFPALASVLSPLNPLISLYFSFPFASLIIFFAIYSGIVNNFRFSRFVRFNALQSILLDIILIIPGLLEQIVRPPMGGAGLTIYIQVYNSIFFFVFASVLYAAGCCLAGQVPRLPLVADAADQQVR</sequence>
<keyword evidence="3 7" id="KW-0812">Transmembrane</keyword>
<keyword evidence="9" id="KW-1185">Reference proteome</keyword>
<evidence type="ECO:0000313" key="8">
    <source>
        <dbReference type="EMBL" id="CAK0787784.1"/>
    </source>
</evidence>
<dbReference type="Proteomes" id="UP001314263">
    <property type="component" value="Unassembled WGS sequence"/>
</dbReference>
<keyword evidence="5 7" id="KW-1133">Transmembrane helix</keyword>
<evidence type="ECO:0000313" key="9">
    <source>
        <dbReference type="Proteomes" id="UP001314263"/>
    </source>
</evidence>
<reference evidence="8 9" key="1">
    <citation type="submission" date="2023-10" db="EMBL/GenBank/DDBJ databases">
        <authorList>
            <person name="Maclean D."/>
            <person name="Macfadyen A."/>
        </authorList>
    </citation>
    <scope>NUCLEOTIDE SEQUENCE [LARGE SCALE GENOMIC DNA]</scope>
</reference>
<accession>A0AAV1IKE4</accession>
<organism evidence="8 9">
    <name type="scientific">Coccomyxa viridis</name>
    <dbReference type="NCBI Taxonomy" id="1274662"/>
    <lineage>
        <taxon>Eukaryota</taxon>
        <taxon>Viridiplantae</taxon>
        <taxon>Chlorophyta</taxon>
        <taxon>core chlorophytes</taxon>
        <taxon>Trebouxiophyceae</taxon>
        <taxon>Trebouxiophyceae incertae sedis</taxon>
        <taxon>Coccomyxaceae</taxon>
        <taxon>Coccomyxa</taxon>
    </lineage>
</organism>
<comment type="function">
    <text evidence="7">Involved in protein precursor import into chloroplasts.</text>
</comment>
<keyword evidence="7" id="KW-0150">Chloroplast</keyword>
<dbReference type="AlphaFoldDB" id="A0AAV1IKE4"/>
<name>A0AAV1IKE4_9CHLO</name>
<evidence type="ECO:0000256" key="2">
    <source>
        <dbReference type="ARBA" id="ARBA00009596"/>
    </source>
</evidence>
<evidence type="ECO:0000256" key="7">
    <source>
        <dbReference type="RuleBase" id="RU367003"/>
    </source>
</evidence>
<evidence type="ECO:0000256" key="6">
    <source>
        <dbReference type="ARBA" id="ARBA00023136"/>
    </source>
</evidence>
<keyword evidence="6 7" id="KW-0472">Membrane</keyword>
<dbReference type="GO" id="GO:0009706">
    <property type="term" value="C:chloroplast inner membrane"/>
    <property type="evidence" value="ECO:0007669"/>
    <property type="project" value="UniProtKB-SubCell"/>
</dbReference>
<feature type="transmembrane region" description="Helical" evidence="7">
    <location>
        <begin position="207"/>
        <end position="227"/>
    </location>
</feature>